<dbReference type="CDD" id="cd04591">
    <property type="entry name" value="CBS_pair_voltage-gated_CLC_euk_bac"/>
    <property type="match status" value="1"/>
</dbReference>
<feature type="transmembrane region" description="Helical" evidence="11">
    <location>
        <begin position="528"/>
        <end position="552"/>
    </location>
</feature>
<dbReference type="InterPro" id="IPR046342">
    <property type="entry name" value="CBS_dom_sf"/>
</dbReference>
<evidence type="ECO:0000256" key="12">
    <source>
        <dbReference type="SAM" id="MobiDB-lite"/>
    </source>
</evidence>
<dbReference type="EMBL" id="JAZGQO010000015">
    <property type="protein sequence ID" value="KAK6169448.1"/>
    <property type="molecule type" value="Genomic_DNA"/>
</dbReference>
<keyword evidence="6 11" id="KW-0406">Ion transport</keyword>
<keyword evidence="8 11" id="KW-0472">Membrane</keyword>
<evidence type="ECO:0000256" key="6">
    <source>
        <dbReference type="ARBA" id="ARBA00023065"/>
    </source>
</evidence>
<dbReference type="Proteomes" id="UP001347796">
    <property type="component" value="Unassembled WGS sequence"/>
</dbReference>
<dbReference type="PRINTS" id="PR00762">
    <property type="entry name" value="CLCHANNEL"/>
</dbReference>
<dbReference type="SUPFAM" id="SSF81340">
    <property type="entry name" value="Clc chloride channel"/>
    <property type="match status" value="1"/>
</dbReference>
<dbReference type="Gene3D" id="3.10.580.10">
    <property type="entry name" value="CBS-domain"/>
    <property type="match status" value="1"/>
</dbReference>
<feature type="transmembrane region" description="Helical" evidence="11">
    <location>
        <begin position="159"/>
        <end position="179"/>
    </location>
</feature>
<dbReference type="GO" id="GO:0005765">
    <property type="term" value="C:lysosomal membrane"/>
    <property type="evidence" value="ECO:0007669"/>
    <property type="project" value="TreeGrafter"/>
</dbReference>
<dbReference type="CDD" id="cd03685">
    <property type="entry name" value="ClC_6_like"/>
    <property type="match status" value="1"/>
</dbReference>
<proteinExistence type="inferred from homology"/>
<comment type="subcellular location">
    <subcellularLocation>
        <location evidence="1 11">Membrane</location>
        <topology evidence="1 11">Multi-pass membrane protein</topology>
    </subcellularLocation>
</comment>
<keyword evidence="15" id="KW-1185">Reference proteome</keyword>
<keyword evidence="9 11" id="KW-0868">Chloride</keyword>
<feature type="transmembrane region" description="Helical" evidence="11">
    <location>
        <begin position="306"/>
        <end position="328"/>
    </location>
</feature>
<keyword evidence="7 10" id="KW-0129">CBS domain</keyword>
<dbReference type="SMART" id="SM00116">
    <property type="entry name" value="CBS"/>
    <property type="match status" value="2"/>
</dbReference>
<evidence type="ECO:0000256" key="3">
    <source>
        <dbReference type="ARBA" id="ARBA00022692"/>
    </source>
</evidence>
<name>A0AAN8G7I4_PATCE</name>
<feature type="domain" description="CBS" evidence="13">
    <location>
        <begin position="612"/>
        <end position="684"/>
    </location>
</feature>
<feature type="transmembrane region" description="Helical" evidence="11">
    <location>
        <begin position="110"/>
        <end position="131"/>
    </location>
</feature>
<keyword evidence="4" id="KW-0677">Repeat</keyword>
<comment type="similarity">
    <text evidence="11">Belongs to the chloride channel (TC 2.A.49) family.</text>
</comment>
<dbReference type="SUPFAM" id="SSF54631">
    <property type="entry name" value="CBS-domain pair"/>
    <property type="match status" value="1"/>
</dbReference>
<evidence type="ECO:0000256" key="11">
    <source>
        <dbReference type="RuleBase" id="RU361221"/>
    </source>
</evidence>
<feature type="transmembrane region" description="Helical" evidence="11">
    <location>
        <begin position="395"/>
        <end position="415"/>
    </location>
</feature>
<evidence type="ECO:0000256" key="7">
    <source>
        <dbReference type="ARBA" id="ARBA00023122"/>
    </source>
</evidence>
<evidence type="ECO:0000256" key="4">
    <source>
        <dbReference type="ARBA" id="ARBA00022737"/>
    </source>
</evidence>
<dbReference type="InterPro" id="IPR001807">
    <property type="entry name" value="ClC"/>
</dbReference>
<dbReference type="Gene3D" id="1.10.3080.10">
    <property type="entry name" value="Clc chloride channel"/>
    <property type="match status" value="1"/>
</dbReference>
<evidence type="ECO:0000259" key="13">
    <source>
        <dbReference type="PROSITE" id="PS51371"/>
    </source>
</evidence>
<evidence type="ECO:0000313" key="14">
    <source>
        <dbReference type="EMBL" id="KAK6169448.1"/>
    </source>
</evidence>
<dbReference type="Pfam" id="PF00571">
    <property type="entry name" value="CBS"/>
    <property type="match status" value="2"/>
</dbReference>
<dbReference type="PANTHER" id="PTHR11689:SF136">
    <property type="entry name" value="H(+)_CL(-) EXCHANGE TRANSPORTER 7"/>
    <property type="match status" value="1"/>
</dbReference>
<organism evidence="14 15">
    <name type="scientific">Patella caerulea</name>
    <name type="common">Rayed Mediterranean limpet</name>
    <dbReference type="NCBI Taxonomy" id="87958"/>
    <lineage>
        <taxon>Eukaryota</taxon>
        <taxon>Metazoa</taxon>
        <taxon>Spiralia</taxon>
        <taxon>Lophotrochozoa</taxon>
        <taxon>Mollusca</taxon>
        <taxon>Gastropoda</taxon>
        <taxon>Patellogastropoda</taxon>
        <taxon>Patelloidea</taxon>
        <taxon>Patellidae</taxon>
        <taxon>Patella</taxon>
    </lineage>
</organism>
<dbReference type="PROSITE" id="PS51371">
    <property type="entry name" value="CBS"/>
    <property type="match status" value="2"/>
</dbReference>
<feature type="domain" description="CBS" evidence="13">
    <location>
        <begin position="727"/>
        <end position="785"/>
    </location>
</feature>
<dbReference type="PANTHER" id="PTHR11689">
    <property type="entry name" value="CHLORIDE CHANNEL PROTEIN CLC FAMILY MEMBER"/>
    <property type="match status" value="1"/>
</dbReference>
<feature type="transmembrane region" description="Helical" evidence="11">
    <location>
        <begin position="356"/>
        <end position="374"/>
    </location>
</feature>
<evidence type="ECO:0000313" key="15">
    <source>
        <dbReference type="Proteomes" id="UP001347796"/>
    </source>
</evidence>
<keyword evidence="3 11" id="KW-0812">Transmembrane</keyword>
<evidence type="ECO:0000256" key="1">
    <source>
        <dbReference type="ARBA" id="ARBA00004141"/>
    </source>
</evidence>
<reference evidence="14 15" key="1">
    <citation type="submission" date="2024-01" db="EMBL/GenBank/DDBJ databases">
        <title>The genome of the rayed Mediterranean limpet Patella caerulea (Linnaeus, 1758).</title>
        <authorList>
            <person name="Anh-Thu Weber A."/>
            <person name="Halstead-Nussloch G."/>
        </authorList>
    </citation>
    <scope>NUCLEOTIDE SEQUENCE [LARGE SCALE GENOMIC DNA]</scope>
    <source>
        <strain evidence="14">AATW-2023a</strain>
        <tissue evidence="14">Whole specimen</tissue>
    </source>
</reference>
<dbReference type="Pfam" id="PF00654">
    <property type="entry name" value="Voltage_CLC"/>
    <property type="match status" value="1"/>
</dbReference>
<evidence type="ECO:0000256" key="5">
    <source>
        <dbReference type="ARBA" id="ARBA00022989"/>
    </source>
</evidence>
<dbReference type="InterPro" id="IPR014743">
    <property type="entry name" value="Cl-channel_core"/>
</dbReference>
<gene>
    <name evidence="14" type="ORF">SNE40_020503</name>
</gene>
<feature type="region of interest" description="Disordered" evidence="12">
    <location>
        <begin position="1"/>
        <end position="68"/>
    </location>
</feature>
<keyword evidence="5 11" id="KW-1133">Transmembrane helix</keyword>
<evidence type="ECO:0000256" key="9">
    <source>
        <dbReference type="ARBA" id="ARBA00023214"/>
    </source>
</evidence>
<feature type="transmembrane region" description="Helical" evidence="11">
    <location>
        <begin position="494"/>
        <end position="516"/>
    </location>
</feature>
<dbReference type="GO" id="GO:0005254">
    <property type="term" value="F:chloride channel activity"/>
    <property type="evidence" value="ECO:0007669"/>
    <property type="project" value="UniProtKB-UniRule"/>
</dbReference>
<feature type="transmembrane region" description="Helical" evidence="11">
    <location>
        <begin position="210"/>
        <end position="228"/>
    </location>
</feature>
<feature type="transmembrane region" description="Helical" evidence="11">
    <location>
        <begin position="558"/>
        <end position="575"/>
    </location>
</feature>
<feature type="compositionally biased region" description="Basic and acidic residues" evidence="12">
    <location>
        <begin position="1"/>
        <end position="18"/>
    </location>
</feature>
<accession>A0AAN8G7I4</accession>
<dbReference type="InterPro" id="IPR000644">
    <property type="entry name" value="CBS_dom"/>
</dbReference>
<protein>
    <recommendedName>
        <fullName evidence="11">Chloride channel protein</fullName>
    </recommendedName>
</protein>
<evidence type="ECO:0000256" key="10">
    <source>
        <dbReference type="PROSITE-ProRule" id="PRU00703"/>
    </source>
</evidence>
<dbReference type="AlphaFoldDB" id="A0AAN8G7I4"/>
<comment type="caution">
    <text evidence="14">The sequence shown here is derived from an EMBL/GenBank/DDBJ whole genome shotgun (WGS) entry which is preliminary data.</text>
</comment>
<dbReference type="InterPro" id="IPR051280">
    <property type="entry name" value="Cl-channel/antiporter"/>
</dbReference>
<evidence type="ECO:0000256" key="8">
    <source>
        <dbReference type="ARBA" id="ARBA00023136"/>
    </source>
</evidence>
<sequence length="795" mass="89216">MTDGCKQRMADTEDERKPLLTQKNYVETTLTNRRRNTSSVNFADNDIESDCPSSPDVTRSSEETEPESPEKLLSAKFESLDYDVCENSLYLKEEKKKTTQEIIRKEIARWFVSLLIGVLTGLIACFIDYMIDKCSGVKYDYVREYVNKCVENFCLYTPFLLWVTFNAGIVMFGAIFTAYGEPMAAGSGIPQIKCYLNGIKIPRVVRIKTLICKVLGVICAVAGGLAVGKEGPMIHSGAVIAAGVSQGRSTTFGIDFKVFEYFRTDKEKRDFVSGGAAAGVAAAFGAPVGGVLFSLEEGASFWNQGLTWRIFFASMSSTFTLNVVQSYIKGNEWELSNPGLINFGKFTDSKYSGFEIPIFIVMGVIGGLLGALFNQINYMLTIYRMRYVRQRWNQVFEAMIVAALTATAGFVSIYFNNDCEPMKESSEEAPVQFFCDDGQYSSSANIFFHTPETSVKNLFHDQAGSYDIHTLGFYTLVYFFLACWTYGLSVPSGLFIPCILIGAAWGRLAGIFFDYCFPDQDWTDPGKYALIGAAAMLGGVVRMTISLTVIMVEATGNVSYGLPIMIVLMVAKWVGDFFNEGIYDMHVHLQGVPILGWEPPAMSANISATEVMSHPVVVFRTKENVGRIISVLKKETHHGFPVVEDYDPEDSFRQQFSFGTFHGIILREQLITLLKLKVFEENPNIHEILRNMKASDFRDTYPRFPPIQQISITPSERKMTIDLKPFLNQAPFTVSDNASLPRIFHLFRALGLRHVVVIDKKHQVIGMVTRKDLARYKIWRHHGQISMEELQISHS</sequence>
<keyword evidence="2 11" id="KW-0813">Transport</keyword>
<feature type="transmembrane region" description="Helical" evidence="11">
    <location>
        <begin position="271"/>
        <end position="294"/>
    </location>
</feature>
<evidence type="ECO:0000256" key="2">
    <source>
        <dbReference type="ARBA" id="ARBA00022448"/>
    </source>
</evidence>